<protein>
    <submittedName>
        <fullName evidence="1">Uncharacterized protein</fullName>
    </submittedName>
</protein>
<accession>A0A1Z4JPB9</accession>
<dbReference type="Proteomes" id="UP000217895">
    <property type="component" value="Chromosome"/>
</dbReference>
<organism evidence="1 2">
    <name type="scientific">Leptolyngbya boryana NIES-2135</name>
    <dbReference type="NCBI Taxonomy" id="1973484"/>
    <lineage>
        <taxon>Bacteria</taxon>
        <taxon>Bacillati</taxon>
        <taxon>Cyanobacteriota</taxon>
        <taxon>Cyanophyceae</taxon>
        <taxon>Leptolyngbyales</taxon>
        <taxon>Leptolyngbyaceae</taxon>
        <taxon>Leptolyngbya group</taxon>
        <taxon>Leptolyngbya</taxon>
    </lineage>
</organism>
<dbReference type="AlphaFoldDB" id="A0A1Z4JPB9"/>
<reference evidence="1 2" key="1">
    <citation type="submission" date="2017-06" db="EMBL/GenBank/DDBJ databases">
        <title>Genome sequencing of cyanobaciteial culture collection at National Institute for Environmental Studies (NIES).</title>
        <authorList>
            <person name="Hirose Y."/>
            <person name="Shimura Y."/>
            <person name="Fujisawa T."/>
            <person name="Nakamura Y."/>
            <person name="Kawachi M."/>
        </authorList>
    </citation>
    <scope>NUCLEOTIDE SEQUENCE [LARGE SCALE GENOMIC DNA]</scope>
    <source>
        <strain evidence="1 2">NIES-2135</strain>
    </source>
</reference>
<dbReference type="EMBL" id="AP018203">
    <property type="protein sequence ID" value="BAY58566.1"/>
    <property type="molecule type" value="Genomic_DNA"/>
</dbReference>
<evidence type="ECO:0000313" key="1">
    <source>
        <dbReference type="EMBL" id="BAY58566.1"/>
    </source>
</evidence>
<keyword evidence="2" id="KW-1185">Reference proteome</keyword>
<name>A0A1Z4JPB9_LEPBY</name>
<sequence length="68" mass="7849">MQLTFDQSTSTVWLFATPNELLQIAAMAQQRITEARLGESLTIFEERINRSDLVFRISTNKDSDKDQQ</sequence>
<evidence type="ECO:0000313" key="2">
    <source>
        <dbReference type="Proteomes" id="UP000217895"/>
    </source>
</evidence>
<proteinExistence type="predicted"/>
<gene>
    <name evidence="1" type="ORF">NIES2135_54390</name>
</gene>